<reference evidence="2" key="1">
    <citation type="journal article" date="2021" name="Nat. Commun.">
        <title>Genetic determinants of endophytism in the Arabidopsis root mycobiome.</title>
        <authorList>
            <person name="Mesny F."/>
            <person name="Miyauchi S."/>
            <person name="Thiergart T."/>
            <person name="Pickel B."/>
            <person name="Atanasova L."/>
            <person name="Karlsson M."/>
            <person name="Huettel B."/>
            <person name="Barry K.W."/>
            <person name="Haridas S."/>
            <person name="Chen C."/>
            <person name="Bauer D."/>
            <person name="Andreopoulos W."/>
            <person name="Pangilinan J."/>
            <person name="LaButti K."/>
            <person name="Riley R."/>
            <person name="Lipzen A."/>
            <person name="Clum A."/>
            <person name="Drula E."/>
            <person name="Henrissat B."/>
            <person name="Kohler A."/>
            <person name="Grigoriev I.V."/>
            <person name="Martin F.M."/>
            <person name="Hacquard S."/>
        </authorList>
    </citation>
    <scope>NUCLEOTIDE SEQUENCE</scope>
    <source>
        <strain evidence="2">MPI-CAGE-CH-0235</strain>
    </source>
</reference>
<keyword evidence="1" id="KW-0472">Membrane</keyword>
<dbReference type="Proteomes" id="UP000813444">
    <property type="component" value="Unassembled WGS sequence"/>
</dbReference>
<comment type="caution">
    <text evidence="2">The sequence shown here is derived from an EMBL/GenBank/DDBJ whole genome shotgun (WGS) entry which is preliminary data.</text>
</comment>
<evidence type="ECO:0000313" key="2">
    <source>
        <dbReference type="EMBL" id="KAH7325121.1"/>
    </source>
</evidence>
<keyword evidence="1" id="KW-0812">Transmembrane</keyword>
<dbReference type="AlphaFoldDB" id="A0A8K0T2X3"/>
<organism evidence="2 3">
    <name type="scientific">Stachybotrys elegans</name>
    <dbReference type="NCBI Taxonomy" id="80388"/>
    <lineage>
        <taxon>Eukaryota</taxon>
        <taxon>Fungi</taxon>
        <taxon>Dikarya</taxon>
        <taxon>Ascomycota</taxon>
        <taxon>Pezizomycotina</taxon>
        <taxon>Sordariomycetes</taxon>
        <taxon>Hypocreomycetidae</taxon>
        <taxon>Hypocreales</taxon>
        <taxon>Stachybotryaceae</taxon>
        <taxon>Stachybotrys</taxon>
    </lineage>
</organism>
<evidence type="ECO:0000313" key="3">
    <source>
        <dbReference type="Proteomes" id="UP000813444"/>
    </source>
</evidence>
<name>A0A8K0T2X3_9HYPO</name>
<evidence type="ECO:0000256" key="1">
    <source>
        <dbReference type="SAM" id="Phobius"/>
    </source>
</evidence>
<keyword evidence="3" id="KW-1185">Reference proteome</keyword>
<accession>A0A8K0T2X3</accession>
<keyword evidence="1" id="KW-1133">Transmembrane helix</keyword>
<protein>
    <submittedName>
        <fullName evidence="2">Uncharacterized protein</fullName>
    </submittedName>
</protein>
<proteinExistence type="predicted"/>
<sequence length="208" mass="22700">MTRAASSSGNPAHLPTYTRTHIPIFRSQTSPGIFLTSHLSRTSFSSLFHPQRPHAPSLDVIPALDVTHCPFHNRYLTPDPFSQSLHYQTAPPLPACLPPRSTLGWPSAVLTPLHYPRATPLLFEPPCLVSPSLAILVSFIVLHLFYFLGLLSSDLPSTADNGDTYRPRGPDHLVDVQEALDVRPAGGHTLRVADPIAETIIVVVSARP</sequence>
<dbReference type="EMBL" id="JAGPNK010000003">
    <property type="protein sequence ID" value="KAH7325121.1"/>
    <property type="molecule type" value="Genomic_DNA"/>
</dbReference>
<gene>
    <name evidence="2" type="ORF">B0I35DRAFT_176148</name>
</gene>
<feature type="transmembrane region" description="Helical" evidence="1">
    <location>
        <begin position="128"/>
        <end position="148"/>
    </location>
</feature>